<comment type="subcellular location">
    <subcellularLocation>
        <location evidence="1 8">Cell membrane</location>
        <topology evidence="1 8">Multi-pass membrane protein</topology>
    </subcellularLocation>
</comment>
<keyword evidence="8" id="KW-0769">Symport</keyword>
<protein>
    <submittedName>
        <fullName evidence="9">Alanine or glycine:cation symporter, AGCS family</fullName>
    </submittedName>
</protein>
<evidence type="ECO:0000256" key="6">
    <source>
        <dbReference type="ARBA" id="ARBA00022989"/>
    </source>
</evidence>
<gene>
    <name evidence="9" type="ORF">SAMN02745158_02619</name>
</gene>
<evidence type="ECO:0000256" key="8">
    <source>
        <dbReference type="RuleBase" id="RU363064"/>
    </source>
</evidence>
<keyword evidence="3 8" id="KW-0813">Transport</keyword>
<dbReference type="PRINTS" id="PR00175">
    <property type="entry name" value="NAALASMPORT"/>
</dbReference>
<dbReference type="NCBIfam" id="TIGR00835">
    <property type="entry name" value="agcS"/>
    <property type="match status" value="1"/>
</dbReference>
<evidence type="ECO:0000313" key="10">
    <source>
        <dbReference type="Proteomes" id="UP000184245"/>
    </source>
</evidence>
<feature type="transmembrane region" description="Helical" evidence="8">
    <location>
        <begin position="319"/>
        <end position="339"/>
    </location>
</feature>
<keyword evidence="7 8" id="KW-0472">Membrane</keyword>
<keyword evidence="10" id="KW-1185">Reference proteome</keyword>
<dbReference type="PANTHER" id="PTHR30330">
    <property type="entry name" value="AGSS FAMILY TRANSPORTER, SODIUM-ALANINE"/>
    <property type="match status" value="1"/>
</dbReference>
<evidence type="ECO:0000256" key="2">
    <source>
        <dbReference type="ARBA" id="ARBA00009261"/>
    </source>
</evidence>
<reference evidence="9 10" key="1">
    <citation type="submission" date="2016-11" db="EMBL/GenBank/DDBJ databases">
        <authorList>
            <person name="Jaros S."/>
            <person name="Januszkiewicz K."/>
            <person name="Wedrychowicz H."/>
        </authorList>
    </citation>
    <scope>NUCLEOTIDE SEQUENCE [LARGE SCALE GENOMIC DNA]</scope>
    <source>
        <strain evidence="9 10">DSM 17459</strain>
    </source>
</reference>
<organism evidence="9 10">
    <name type="scientific">Lactonifactor longoviformis DSM 17459</name>
    <dbReference type="NCBI Taxonomy" id="1122155"/>
    <lineage>
        <taxon>Bacteria</taxon>
        <taxon>Bacillati</taxon>
        <taxon>Bacillota</taxon>
        <taxon>Clostridia</taxon>
        <taxon>Eubacteriales</taxon>
        <taxon>Clostridiaceae</taxon>
        <taxon>Lactonifactor</taxon>
    </lineage>
</organism>
<evidence type="ECO:0000313" key="9">
    <source>
        <dbReference type="EMBL" id="SHF12462.1"/>
    </source>
</evidence>
<evidence type="ECO:0000256" key="3">
    <source>
        <dbReference type="ARBA" id="ARBA00022448"/>
    </source>
</evidence>
<feature type="transmembrane region" description="Helical" evidence="8">
    <location>
        <begin position="359"/>
        <end position="386"/>
    </location>
</feature>
<feature type="transmembrane region" description="Helical" evidence="8">
    <location>
        <begin position="156"/>
        <end position="173"/>
    </location>
</feature>
<evidence type="ECO:0000256" key="7">
    <source>
        <dbReference type="ARBA" id="ARBA00023136"/>
    </source>
</evidence>
<dbReference type="RefSeq" id="WP_072852457.1">
    <property type="nucleotide sequence ID" value="NZ_FQVI01000013.1"/>
</dbReference>
<dbReference type="GO" id="GO:0005886">
    <property type="term" value="C:plasma membrane"/>
    <property type="evidence" value="ECO:0007669"/>
    <property type="project" value="UniProtKB-SubCell"/>
</dbReference>
<dbReference type="EMBL" id="FQVI01000013">
    <property type="protein sequence ID" value="SHF12462.1"/>
    <property type="molecule type" value="Genomic_DNA"/>
</dbReference>
<name>A0A1M4Z3Z8_9CLOT</name>
<dbReference type="InterPro" id="IPR001463">
    <property type="entry name" value="Na/Ala_symport"/>
</dbReference>
<dbReference type="OrthoDB" id="9804874at2"/>
<dbReference type="GO" id="GO:0005283">
    <property type="term" value="F:amino acid:sodium symporter activity"/>
    <property type="evidence" value="ECO:0007669"/>
    <property type="project" value="InterPro"/>
</dbReference>
<keyword evidence="4 8" id="KW-1003">Cell membrane</keyword>
<dbReference type="Pfam" id="PF01235">
    <property type="entry name" value="Na_Ala_symp"/>
    <property type="match status" value="1"/>
</dbReference>
<evidence type="ECO:0000256" key="4">
    <source>
        <dbReference type="ARBA" id="ARBA00022475"/>
    </source>
</evidence>
<feature type="transmembrane region" description="Helical" evidence="8">
    <location>
        <begin position="193"/>
        <end position="212"/>
    </location>
</feature>
<dbReference type="Gene3D" id="1.20.1740.10">
    <property type="entry name" value="Amino acid/polyamine transporter I"/>
    <property type="match status" value="1"/>
</dbReference>
<keyword evidence="5 8" id="KW-0812">Transmembrane</keyword>
<feature type="transmembrane region" description="Helical" evidence="8">
    <location>
        <begin position="224"/>
        <end position="244"/>
    </location>
</feature>
<sequence length="468" mass="50654">MVIDGIMSVINKYIELGDFLWEIPMLIFLTIVALMYTVGTRGFQFRYFGHSISSTLGRQIRGTAAGTTKKGISSFQALCMALCNTLGVGNIAGVAVSIALGGPGAVFWLWLAGILGLIIKYGEIALGVKYREVDPETGMYRGGLMWYVEKGLGRRFKWLAVFYAATYVVSNLNAPAVQVNTIASSVTTCFTHVPPMLVGVVTSGLMGVVLLGGLKRISKVAERIVPFMSVAYMAIVVLILLLNFTKIPYIFQLIFKYAVTDAKAAAGGFGGATVSMAARYGFARGFYSNGAGMGDTAFSHASSDVDHPAKQGMWGISEVLIDTIICTCTAFAILITGSWESGESGAALTTQAIARGLKAPVLANLFVMAAVIFFALTTAVMCAYYGEICLRYFTKSKIASNIYRLLICLMAVFSTNPVFVERVDILWRVGDSNVAILIMLSLVVLVLLRKDVYAITRDYENKYLKGKQ</sequence>
<evidence type="ECO:0000256" key="5">
    <source>
        <dbReference type="ARBA" id="ARBA00022692"/>
    </source>
</evidence>
<feature type="transmembrane region" description="Helical" evidence="8">
    <location>
        <begin position="264"/>
        <end position="282"/>
    </location>
</feature>
<evidence type="ECO:0000256" key="1">
    <source>
        <dbReference type="ARBA" id="ARBA00004651"/>
    </source>
</evidence>
<dbReference type="STRING" id="1122155.SAMN02745158_02619"/>
<accession>A0A1M4Z3Z8</accession>
<feature type="transmembrane region" description="Helical" evidence="8">
    <location>
        <begin position="105"/>
        <end position="122"/>
    </location>
</feature>
<feature type="transmembrane region" description="Helical" evidence="8">
    <location>
        <begin position="398"/>
        <end position="419"/>
    </location>
</feature>
<dbReference type="Proteomes" id="UP000184245">
    <property type="component" value="Unassembled WGS sequence"/>
</dbReference>
<feature type="transmembrane region" description="Helical" evidence="8">
    <location>
        <begin position="77"/>
        <end position="99"/>
    </location>
</feature>
<comment type="similarity">
    <text evidence="2 8">Belongs to the alanine or glycine:cation symporter (AGCS) (TC 2.A.25) family.</text>
</comment>
<feature type="transmembrane region" description="Helical" evidence="8">
    <location>
        <begin position="425"/>
        <end position="448"/>
    </location>
</feature>
<feature type="transmembrane region" description="Helical" evidence="8">
    <location>
        <begin position="19"/>
        <end position="38"/>
    </location>
</feature>
<dbReference type="AlphaFoldDB" id="A0A1M4Z3Z8"/>
<dbReference type="PANTHER" id="PTHR30330:SF1">
    <property type="entry name" value="AMINO-ACID CARRIER PROTEIN ALST"/>
    <property type="match status" value="1"/>
</dbReference>
<keyword evidence="6 8" id="KW-1133">Transmembrane helix</keyword>
<proteinExistence type="inferred from homology"/>